<sequence>MGPKKKPKRKQCFSCGQFGHYTQDCQKGENHDVAAVNSEPEAATSPTSLISESPSRGGQTPGQCVTMNTSAHGKAGCSSRQEDVPVLSSSTEKDLPLASTTSDRVHGQRAISLTAVHGETGYSPQLHTSTDASGPSCSTSADLPMQHLQSSSNKKRKMDGSTESLLTSVPFPP</sequence>
<evidence type="ECO:0000313" key="5">
    <source>
        <dbReference type="RefSeq" id="XP_047739332.1"/>
    </source>
</evidence>
<feature type="compositionally biased region" description="Polar residues" evidence="2">
    <location>
        <begin position="44"/>
        <end position="71"/>
    </location>
</feature>
<accession>A0A979FSF9</accession>
<keyword evidence="4" id="KW-1185">Reference proteome</keyword>
<evidence type="ECO:0000313" key="4">
    <source>
        <dbReference type="Proteomes" id="UP000694843"/>
    </source>
</evidence>
<dbReference type="SUPFAM" id="SSF57756">
    <property type="entry name" value="Retrovirus zinc finger-like domains"/>
    <property type="match status" value="1"/>
</dbReference>
<dbReference type="Gene3D" id="4.10.60.10">
    <property type="entry name" value="Zinc finger, CCHC-type"/>
    <property type="match status" value="1"/>
</dbReference>
<feature type="compositionally biased region" description="Polar residues" evidence="2">
    <location>
        <begin position="122"/>
        <end position="152"/>
    </location>
</feature>
<dbReference type="KEGG" id="hazt:108675036"/>
<evidence type="ECO:0000259" key="3">
    <source>
        <dbReference type="PROSITE" id="PS50158"/>
    </source>
</evidence>
<dbReference type="GeneID" id="108675036"/>
<feature type="non-terminal residue" evidence="5">
    <location>
        <position position="173"/>
    </location>
</feature>
<gene>
    <name evidence="5" type="primary">LOC108675036</name>
</gene>
<keyword evidence="1" id="KW-0863">Zinc-finger</keyword>
<organism evidence="4 5">
    <name type="scientific">Hyalella azteca</name>
    <name type="common">Amphipod</name>
    <dbReference type="NCBI Taxonomy" id="294128"/>
    <lineage>
        <taxon>Eukaryota</taxon>
        <taxon>Metazoa</taxon>
        <taxon>Ecdysozoa</taxon>
        <taxon>Arthropoda</taxon>
        <taxon>Crustacea</taxon>
        <taxon>Multicrustacea</taxon>
        <taxon>Malacostraca</taxon>
        <taxon>Eumalacostraca</taxon>
        <taxon>Peracarida</taxon>
        <taxon>Amphipoda</taxon>
        <taxon>Senticaudata</taxon>
        <taxon>Talitrida</taxon>
        <taxon>Talitroidea</taxon>
        <taxon>Hyalellidae</taxon>
        <taxon>Hyalella</taxon>
    </lineage>
</organism>
<reference evidence="5" key="1">
    <citation type="submission" date="2025-08" db="UniProtKB">
        <authorList>
            <consortium name="RefSeq"/>
        </authorList>
    </citation>
    <scope>IDENTIFICATION</scope>
    <source>
        <tissue evidence="5">Whole organism</tissue>
    </source>
</reference>
<feature type="domain" description="CCHC-type" evidence="3">
    <location>
        <begin position="12"/>
        <end position="27"/>
    </location>
</feature>
<evidence type="ECO:0000256" key="2">
    <source>
        <dbReference type="SAM" id="MobiDB-lite"/>
    </source>
</evidence>
<proteinExistence type="predicted"/>
<dbReference type="InterPro" id="IPR001878">
    <property type="entry name" value="Znf_CCHC"/>
</dbReference>
<dbReference type="RefSeq" id="XP_047739332.1">
    <property type="nucleotide sequence ID" value="XM_047883376.1"/>
</dbReference>
<dbReference type="GO" id="GO:0008270">
    <property type="term" value="F:zinc ion binding"/>
    <property type="evidence" value="ECO:0007669"/>
    <property type="project" value="UniProtKB-KW"/>
</dbReference>
<dbReference type="GO" id="GO:0003676">
    <property type="term" value="F:nucleic acid binding"/>
    <property type="evidence" value="ECO:0007669"/>
    <property type="project" value="InterPro"/>
</dbReference>
<dbReference type="PROSITE" id="PS50158">
    <property type="entry name" value="ZF_CCHC"/>
    <property type="match status" value="1"/>
</dbReference>
<name>A0A979FSF9_HYAAZ</name>
<dbReference type="Proteomes" id="UP000694843">
    <property type="component" value="Unplaced"/>
</dbReference>
<feature type="region of interest" description="Disordered" evidence="2">
    <location>
        <begin position="37"/>
        <end position="173"/>
    </location>
</feature>
<keyword evidence="1" id="KW-0862">Zinc</keyword>
<dbReference type="InterPro" id="IPR036875">
    <property type="entry name" value="Znf_CCHC_sf"/>
</dbReference>
<keyword evidence="1" id="KW-0479">Metal-binding</keyword>
<dbReference type="AlphaFoldDB" id="A0A979FSF9"/>
<evidence type="ECO:0000256" key="1">
    <source>
        <dbReference type="PROSITE-ProRule" id="PRU00047"/>
    </source>
</evidence>
<protein>
    <submittedName>
        <fullName evidence="5">Uncharacterized protein LOC108675036</fullName>
    </submittedName>
</protein>